<evidence type="ECO:0000256" key="6">
    <source>
        <dbReference type="ARBA" id="ARBA00023180"/>
    </source>
</evidence>
<protein>
    <submittedName>
        <fullName evidence="11">Oidioi.mRNA.OKI2018_I69.PAR.g9251.t1.cds</fullName>
    </submittedName>
</protein>
<evidence type="ECO:0000256" key="7">
    <source>
        <dbReference type="SAM" id="Coils"/>
    </source>
</evidence>
<dbReference type="PROSITE" id="PS51406">
    <property type="entry name" value="FIBRINOGEN_C_2"/>
    <property type="match status" value="1"/>
</dbReference>
<feature type="compositionally biased region" description="Low complexity" evidence="8">
    <location>
        <begin position="361"/>
        <end position="379"/>
    </location>
</feature>
<feature type="coiled-coil region" evidence="7">
    <location>
        <begin position="231"/>
        <end position="287"/>
    </location>
</feature>
<keyword evidence="3" id="KW-0732">Signal</keyword>
<keyword evidence="5" id="KW-1015">Disulfide bond</keyword>
<feature type="region of interest" description="Disordered" evidence="8">
    <location>
        <begin position="318"/>
        <end position="531"/>
    </location>
</feature>
<evidence type="ECO:0000313" key="12">
    <source>
        <dbReference type="Proteomes" id="UP001158576"/>
    </source>
</evidence>
<gene>
    <name evidence="11" type="ORF">OKIOD_LOCUS809</name>
</gene>
<reference evidence="11 12" key="1">
    <citation type="submission" date="2021-04" db="EMBL/GenBank/DDBJ databases">
        <authorList>
            <person name="Bliznina A."/>
        </authorList>
    </citation>
    <scope>NUCLEOTIDE SEQUENCE [LARGE SCALE GENOMIC DNA]</scope>
</reference>
<sequence>MLNQNRSRMGISSVSSGGYVSGGGHSRSFSRRFGCPTLPSRAGITFFMFILSFATNVYFYIENQNLLHNLAYKELHEAVKVQECQKLLAMKSKKIQEQMLQAYAHKNNLNGFIPMLDDDDGFDDNVGKVDGIHGMPMPKHLNLPQPGVNRAPALVQNNDYGHEFDTHLDQDSSEAPEPDFAYDFAQEPNPRIQAPAAPVDSWNQQVALPAAPAAPVRYESPVIDPQEQEDREKEREVIQKLNDFIENINKNGGAEAFANQLKEEPKLEAQIEHVQMAEQIISDAEDNGSELEVADTLHEIAEEVAEIVQDPVMEDIVEAQDDGEIQDEFDEIKEETLDETAQGDPFEEAAPADTSEETADPWAAQEIPQEPEAAEPAFELPKDFGEPETGDSFGQEEQEENTENNYQNDNYENDDNNNEVFQQEEENDNGEIADPFSFGDAPQEDGGEDDLSKNWERPIGIQESQSTRAENLQTSEENILNQENQLADFEPTMERQPLPQEPETSWMEPQQPIVEQQLQQSTQQQQLSENSDVDPLKPVVVLGGGASQAALGQRWDNEEDELMPNQGFGQINPYNQFGQFNQFGQPVQQPYANQFGMNQFGQPVQVPKPKEEDPDEISPVQIKNVQSLAESGGNARDCNHLYNLGVSQNGVYMIRPSPTDTPVQAKCDFRYSGGWTVIQHRFDGSVDFNKDWAAYEAGFGQAQSEYWLGLEHISKLSKAADTRIRIDLTDFQGHSAYVEHENFFVNGPEDNYRLHVGIKRHGDLGDSFQVTSGEKFTTYDRDNDGWSGNCAEDLQGGGWFSKCSYANINGKYYPTGISSRRDGIYWAKFPADYRPPDPEKPGYRLNSFFYSMKEIKISILVDPNK</sequence>
<feature type="region of interest" description="Disordered" evidence="8">
    <location>
        <begin position="1"/>
        <end position="20"/>
    </location>
</feature>
<dbReference type="InterPro" id="IPR036056">
    <property type="entry name" value="Fibrinogen-like_C"/>
</dbReference>
<evidence type="ECO:0000259" key="10">
    <source>
        <dbReference type="PROSITE" id="PS51406"/>
    </source>
</evidence>
<feature type="compositionally biased region" description="Acidic residues" evidence="8">
    <location>
        <begin position="318"/>
        <end position="338"/>
    </location>
</feature>
<dbReference type="SMART" id="SM00186">
    <property type="entry name" value="FBG"/>
    <property type="match status" value="1"/>
</dbReference>
<feature type="compositionally biased region" description="Polar residues" evidence="8">
    <location>
        <begin position="462"/>
        <end position="485"/>
    </location>
</feature>
<name>A0ABN7RJS0_OIKDI</name>
<dbReference type="Pfam" id="PF00147">
    <property type="entry name" value="Fibrinogen_C"/>
    <property type="match status" value="1"/>
</dbReference>
<dbReference type="PANTHER" id="PTHR47221:SF6">
    <property type="entry name" value="FIBRINOGEN ALPHA CHAIN"/>
    <property type="match status" value="1"/>
</dbReference>
<evidence type="ECO:0000256" key="8">
    <source>
        <dbReference type="SAM" id="MobiDB-lite"/>
    </source>
</evidence>
<evidence type="ECO:0000256" key="9">
    <source>
        <dbReference type="SAM" id="Phobius"/>
    </source>
</evidence>
<dbReference type="PANTHER" id="PTHR47221">
    <property type="entry name" value="FIBRINOGEN ALPHA CHAIN"/>
    <property type="match status" value="1"/>
</dbReference>
<dbReference type="InterPro" id="IPR002181">
    <property type="entry name" value="Fibrinogen_a/b/g_C_dom"/>
</dbReference>
<dbReference type="Gene3D" id="4.10.530.10">
    <property type="entry name" value="Gamma-fibrinogen Carboxyl Terminal Fragment, domain 2"/>
    <property type="match status" value="1"/>
</dbReference>
<feature type="domain" description="Fibrinogen C-terminal" evidence="10">
    <location>
        <begin position="629"/>
        <end position="863"/>
    </location>
</feature>
<dbReference type="EMBL" id="OU015568">
    <property type="protein sequence ID" value="CAG5079426.1"/>
    <property type="molecule type" value="Genomic_DNA"/>
</dbReference>
<keyword evidence="6" id="KW-0325">Glycoprotein</keyword>
<keyword evidence="4 7" id="KW-0175">Coiled coil</keyword>
<keyword evidence="9" id="KW-1133">Transmembrane helix</keyword>
<organism evidence="11 12">
    <name type="scientific">Oikopleura dioica</name>
    <name type="common">Tunicate</name>
    <dbReference type="NCBI Taxonomy" id="34765"/>
    <lineage>
        <taxon>Eukaryota</taxon>
        <taxon>Metazoa</taxon>
        <taxon>Chordata</taxon>
        <taxon>Tunicata</taxon>
        <taxon>Appendicularia</taxon>
        <taxon>Copelata</taxon>
        <taxon>Oikopleuridae</taxon>
        <taxon>Oikopleura</taxon>
    </lineage>
</organism>
<dbReference type="SUPFAM" id="SSF56496">
    <property type="entry name" value="Fibrinogen C-terminal domain-like"/>
    <property type="match status" value="1"/>
</dbReference>
<dbReference type="CDD" id="cd00087">
    <property type="entry name" value="FReD"/>
    <property type="match status" value="1"/>
</dbReference>
<evidence type="ECO:0000313" key="11">
    <source>
        <dbReference type="EMBL" id="CAG5079426.1"/>
    </source>
</evidence>
<dbReference type="Proteomes" id="UP001158576">
    <property type="component" value="Chromosome PAR"/>
</dbReference>
<evidence type="ECO:0000256" key="3">
    <source>
        <dbReference type="ARBA" id="ARBA00022729"/>
    </source>
</evidence>
<evidence type="ECO:0000256" key="5">
    <source>
        <dbReference type="ARBA" id="ARBA00023157"/>
    </source>
</evidence>
<keyword evidence="9" id="KW-0472">Membrane</keyword>
<keyword evidence="12" id="KW-1185">Reference proteome</keyword>
<proteinExistence type="predicted"/>
<evidence type="ECO:0000256" key="4">
    <source>
        <dbReference type="ARBA" id="ARBA00023054"/>
    </source>
</evidence>
<evidence type="ECO:0000256" key="2">
    <source>
        <dbReference type="ARBA" id="ARBA00022525"/>
    </source>
</evidence>
<comment type="subcellular location">
    <subcellularLocation>
        <location evidence="1">Secreted</location>
    </subcellularLocation>
</comment>
<dbReference type="Gene3D" id="3.90.215.10">
    <property type="entry name" value="Gamma Fibrinogen, chain A, domain 1"/>
    <property type="match status" value="1"/>
</dbReference>
<feature type="transmembrane region" description="Helical" evidence="9">
    <location>
        <begin position="42"/>
        <end position="61"/>
    </location>
</feature>
<feature type="compositionally biased region" description="Acidic residues" evidence="8">
    <location>
        <begin position="411"/>
        <end position="431"/>
    </location>
</feature>
<feature type="compositionally biased region" description="Low complexity" evidence="8">
    <location>
        <begin position="508"/>
        <end position="528"/>
    </location>
</feature>
<dbReference type="InterPro" id="IPR014716">
    <property type="entry name" value="Fibrinogen_a/b/g_C_1"/>
</dbReference>
<keyword evidence="2" id="KW-0964">Secreted</keyword>
<accession>A0ABN7RJS0</accession>
<feature type="compositionally biased region" description="Acidic residues" evidence="8">
    <location>
        <begin position="386"/>
        <end position="402"/>
    </location>
</feature>
<evidence type="ECO:0000256" key="1">
    <source>
        <dbReference type="ARBA" id="ARBA00004613"/>
    </source>
</evidence>
<dbReference type="InterPro" id="IPR037579">
    <property type="entry name" value="FIB_ANG-like"/>
</dbReference>
<keyword evidence="9" id="KW-0812">Transmembrane</keyword>